<comment type="similarity">
    <text evidence="1">Belongs to the leucine-binding protein family.</text>
</comment>
<evidence type="ECO:0000256" key="3">
    <source>
        <dbReference type="ARBA" id="ARBA00022729"/>
    </source>
</evidence>
<name>B3E348_TRIL1</name>
<evidence type="ECO:0000256" key="2">
    <source>
        <dbReference type="ARBA" id="ARBA00022448"/>
    </source>
</evidence>
<feature type="domain" description="Leucine-binding protein" evidence="5">
    <location>
        <begin position="25"/>
        <end position="353"/>
    </location>
</feature>
<protein>
    <submittedName>
        <fullName evidence="6">Extracellular ligand-binding receptor</fullName>
    </submittedName>
</protein>
<dbReference type="RefSeq" id="WP_012468616.1">
    <property type="nucleotide sequence ID" value="NC_010814.1"/>
</dbReference>
<dbReference type="STRING" id="398767.Glov_0532"/>
<dbReference type="AlphaFoldDB" id="B3E348"/>
<keyword evidence="2" id="KW-0813">Transport</keyword>
<evidence type="ECO:0000259" key="5">
    <source>
        <dbReference type="Pfam" id="PF13458"/>
    </source>
</evidence>
<keyword evidence="6" id="KW-0675">Receptor</keyword>
<reference evidence="6 7" key="1">
    <citation type="submission" date="2008-05" db="EMBL/GenBank/DDBJ databases">
        <title>Complete sequence of chromosome of Geobacter lovleyi SZ.</title>
        <authorList>
            <consortium name="US DOE Joint Genome Institute"/>
            <person name="Lucas S."/>
            <person name="Copeland A."/>
            <person name="Lapidus A."/>
            <person name="Glavina del Rio T."/>
            <person name="Dalin E."/>
            <person name="Tice H."/>
            <person name="Bruce D."/>
            <person name="Goodwin L."/>
            <person name="Pitluck S."/>
            <person name="Chertkov O."/>
            <person name="Meincke L."/>
            <person name="Brettin T."/>
            <person name="Detter J.C."/>
            <person name="Han C."/>
            <person name="Tapia R."/>
            <person name="Kuske C.R."/>
            <person name="Schmutz J."/>
            <person name="Larimer F."/>
            <person name="Land M."/>
            <person name="Hauser L."/>
            <person name="Kyrpides N."/>
            <person name="Mikhailova N."/>
            <person name="Sung Y."/>
            <person name="Fletcher K.E."/>
            <person name="Ritalahti K.M."/>
            <person name="Loeffler F.E."/>
            <person name="Richardson P."/>
        </authorList>
    </citation>
    <scope>NUCLEOTIDE SEQUENCE [LARGE SCALE GENOMIC DNA]</scope>
    <source>
        <strain evidence="7">ATCC BAA-1151 / DSM 17278 / SZ</strain>
    </source>
</reference>
<dbReference type="InterPro" id="IPR028082">
    <property type="entry name" value="Peripla_BP_I"/>
</dbReference>
<dbReference type="EMBL" id="CP001089">
    <property type="protein sequence ID" value="ACD94260.1"/>
    <property type="molecule type" value="Genomic_DNA"/>
</dbReference>
<accession>B3E348</accession>
<dbReference type="eggNOG" id="COG0683">
    <property type="taxonomic scope" value="Bacteria"/>
</dbReference>
<dbReference type="OrthoDB" id="7337537at2"/>
<evidence type="ECO:0000313" key="7">
    <source>
        <dbReference type="Proteomes" id="UP000002420"/>
    </source>
</evidence>
<keyword evidence="4" id="KW-0029">Amino-acid transport</keyword>
<dbReference type="HOGENOM" id="CLU_027128_6_3_7"/>
<dbReference type="Pfam" id="PF13458">
    <property type="entry name" value="Peripla_BP_6"/>
    <property type="match status" value="1"/>
</dbReference>
<proteinExistence type="inferred from homology"/>
<evidence type="ECO:0000256" key="1">
    <source>
        <dbReference type="ARBA" id="ARBA00010062"/>
    </source>
</evidence>
<dbReference type="PANTHER" id="PTHR30483:SF6">
    <property type="entry name" value="PERIPLASMIC BINDING PROTEIN OF ABC TRANSPORTER FOR NATURAL AMINO ACIDS"/>
    <property type="match status" value="1"/>
</dbReference>
<evidence type="ECO:0000256" key="4">
    <source>
        <dbReference type="ARBA" id="ARBA00022970"/>
    </source>
</evidence>
<gene>
    <name evidence="6" type="ordered locus">Glov_0532</name>
</gene>
<dbReference type="Gene3D" id="3.40.50.2300">
    <property type="match status" value="2"/>
</dbReference>
<dbReference type="Proteomes" id="UP000002420">
    <property type="component" value="Chromosome"/>
</dbReference>
<dbReference type="PRINTS" id="PR00337">
    <property type="entry name" value="LEUILEVALBP"/>
</dbReference>
<keyword evidence="7" id="KW-1185">Reference proteome</keyword>
<organism evidence="6 7">
    <name type="scientific">Trichlorobacter lovleyi (strain ATCC BAA-1151 / DSM 17278 / SZ)</name>
    <name type="common">Geobacter lovleyi</name>
    <dbReference type="NCBI Taxonomy" id="398767"/>
    <lineage>
        <taxon>Bacteria</taxon>
        <taxon>Pseudomonadati</taxon>
        <taxon>Thermodesulfobacteriota</taxon>
        <taxon>Desulfuromonadia</taxon>
        <taxon>Geobacterales</taxon>
        <taxon>Geobacteraceae</taxon>
        <taxon>Trichlorobacter</taxon>
    </lineage>
</organism>
<dbReference type="PROSITE" id="PS51257">
    <property type="entry name" value="PROKAR_LIPOPROTEIN"/>
    <property type="match status" value="1"/>
</dbReference>
<dbReference type="KEGG" id="glo:Glov_0532"/>
<dbReference type="CDD" id="cd19983">
    <property type="entry name" value="PBP1_ABC_HAAT-like"/>
    <property type="match status" value="1"/>
</dbReference>
<dbReference type="SUPFAM" id="SSF53822">
    <property type="entry name" value="Periplasmic binding protein-like I"/>
    <property type="match status" value="1"/>
</dbReference>
<evidence type="ECO:0000313" key="6">
    <source>
        <dbReference type="EMBL" id="ACD94260.1"/>
    </source>
</evidence>
<dbReference type="GO" id="GO:0006865">
    <property type="term" value="P:amino acid transport"/>
    <property type="evidence" value="ECO:0007669"/>
    <property type="project" value="UniProtKB-KW"/>
</dbReference>
<dbReference type="InterPro" id="IPR000709">
    <property type="entry name" value="Leu_Ile_Val-bd"/>
</dbReference>
<dbReference type="InterPro" id="IPR051010">
    <property type="entry name" value="BCAA_transport"/>
</dbReference>
<keyword evidence="3" id="KW-0732">Signal</keyword>
<sequence>MQLFRKVIGFWCLLGLLAACTPKEPVRIGFIGGMSGRVADLGVAGRNGAMLAIEQRNAAGGIHGRTVELVVKDDGQNPEIAQKAVAELLNCRLELIIGPMTSSIAMAVLEQINASRCVLLSPTVTTTALTGKDDNFLRVIGDTRSYASKAAVYQAVKLGRRNVAVIYDLNNRSYTESWLNDFKAEFERHGGSVMTVQTYQSSPATSFNQLATVLLKSKPQLVMIIGNAIDAALICQQIRKLDPVVAIGLAEWASTERFVELAGGAAEGVVVSQFLDRNDRSERYQAFLKQYHERFGGQEPGFAGLAGYDAALAAMEAYGARREGEMLKQTLIRLNSYQGVQQKYQIDRFGDANRATLMTVIRNGSYQTLE</sequence>
<dbReference type="PANTHER" id="PTHR30483">
    <property type="entry name" value="LEUCINE-SPECIFIC-BINDING PROTEIN"/>
    <property type="match status" value="1"/>
</dbReference>
<dbReference type="InterPro" id="IPR028081">
    <property type="entry name" value="Leu-bd"/>
</dbReference>